<reference evidence="3 4" key="1">
    <citation type="submission" date="2023-07" db="EMBL/GenBank/DDBJ databases">
        <title>The novel representative of Negativicutes class, Anaeroselena agilis gen. nov. sp. nov.</title>
        <authorList>
            <person name="Prokofeva M.I."/>
            <person name="Elcheninov A.G."/>
            <person name="Klyukina A."/>
            <person name="Kublanov I.V."/>
            <person name="Frolov E.N."/>
            <person name="Podosokorskaya O.A."/>
        </authorList>
    </citation>
    <scope>NUCLEOTIDE SEQUENCE [LARGE SCALE GENOMIC DNA]</scope>
    <source>
        <strain evidence="3 4">4137-cl</strain>
    </source>
</reference>
<dbReference type="Pfam" id="PF13487">
    <property type="entry name" value="HD_5"/>
    <property type="match status" value="1"/>
</dbReference>
<feature type="domain" description="HD" evidence="1">
    <location>
        <begin position="138"/>
        <end position="260"/>
    </location>
</feature>
<comment type="caution">
    <text evidence="3">The sequence shown here is derived from an EMBL/GenBank/DDBJ whole genome shotgun (WGS) entry which is preliminary data.</text>
</comment>
<keyword evidence="4" id="KW-1185">Reference proteome</keyword>
<dbReference type="EMBL" id="JAUOZS010000001">
    <property type="protein sequence ID" value="MDT8900458.1"/>
    <property type="molecule type" value="Genomic_DNA"/>
</dbReference>
<evidence type="ECO:0000259" key="1">
    <source>
        <dbReference type="PROSITE" id="PS51831"/>
    </source>
</evidence>
<dbReference type="InterPro" id="IPR006675">
    <property type="entry name" value="HDIG_dom"/>
</dbReference>
<evidence type="ECO:0000313" key="3">
    <source>
        <dbReference type="EMBL" id="MDT8900458.1"/>
    </source>
</evidence>
<dbReference type="CDD" id="cd00077">
    <property type="entry name" value="HDc"/>
    <property type="match status" value="1"/>
</dbReference>
<dbReference type="Proteomes" id="UP001254848">
    <property type="component" value="Unassembled WGS sequence"/>
</dbReference>
<name>A0ABU3NUI5_9FIRM</name>
<dbReference type="SMART" id="SM00471">
    <property type="entry name" value="HDc"/>
    <property type="match status" value="1"/>
</dbReference>
<dbReference type="InterPro" id="IPR037522">
    <property type="entry name" value="HD_GYP_dom"/>
</dbReference>
<dbReference type="PANTHER" id="PTHR43155:SF2">
    <property type="entry name" value="CYCLIC DI-GMP PHOSPHODIESTERASE PA4108"/>
    <property type="match status" value="1"/>
</dbReference>
<accession>A0ABU3NUI5</accession>
<organism evidence="3 4">
    <name type="scientific">Anaeroselena agilis</name>
    <dbReference type="NCBI Taxonomy" id="3063788"/>
    <lineage>
        <taxon>Bacteria</taxon>
        <taxon>Bacillati</taxon>
        <taxon>Bacillota</taxon>
        <taxon>Negativicutes</taxon>
        <taxon>Acetonemataceae</taxon>
        <taxon>Anaeroselena</taxon>
    </lineage>
</organism>
<proteinExistence type="predicted"/>
<dbReference type="SUPFAM" id="SSF109604">
    <property type="entry name" value="HD-domain/PDEase-like"/>
    <property type="match status" value="1"/>
</dbReference>
<dbReference type="Gene3D" id="1.10.3210.10">
    <property type="entry name" value="Hypothetical protein af1432"/>
    <property type="match status" value="1"/>
</dbReference>
<sequence>MTQRVTTRRTVQLHVDQLVPGMELSQDLVSGDGAVLAGAGTIVSSHTINKLRNWQITTVNIVSEASVNPIISREVEQFVNSYNKSVSVVQRAFSTLRDNQEVPLEAFTATADELASGVQAAGNVVDRLYDLPPCDDATFQHSVNVGVIAALIATWMNYPPEVVNAVSLAGLLHDVGKSQLPQAILHRTNLLPPNDYDHYKQHVRYGFELVKSLDLADSVKAGIAQHHERNDRSGYPLSLPGEKIHPYAKIVAVADIYDEALTINREPSTVYSPYSGLEMINDAKHRADPEICLLFSGRMLNFLSGNIVALNDGREARVVYLNSVSPSRSIVQLTSGAVLDLADDPELRIHHVIR</sequence>
<dbReference type="InterPro" id="IPR006674">
    <property type="entry name" value="HD_domain"/>
</dbReference>
<dbReference type="RefSeq" id="WP_413779003.1">
    <property type="nucleotide sequence ID" value="NZ_JAUOZS010000001.1"/>
</dbReference>
<evidence type="ECO:0000259" key="2">
    <source>
        <dbReference type="PROSITE" id="PS51832"/>
    </source>
</evidence>
<dbReference type="PROSITE" id="PS51831">
    <property type="entry name" value="HD"/>
    <property type="match status" value="1"/>
</dbReference>
<protein>
    <submittedName>
        <fullName evidence="3">HD domain-containing protein</fullName>
    </submittedName>
</protein>
<dbReference type="NCBIfam" id="TIGR00277">
    <property type="entry name" value="HDIG"/>
    <property type="match status" value="1"/>
</dbReference>
<dbReference type="PANTHER" id="PTHR43155">
    <property type="entry name" value="CYCLIC DI-GMP PHOSPHODIESTERASE PA4108-RELATED"/>
    <property type="match status" value="1"/>
</dbReference>
<feature type="domain" description="HD-GYP" evidence="2">
    <location>
        <begin position="117"/>
        <end position="311"/>
    </location>
</feature>
<dbReference type="InterPro" id="IPR003607">
    <property type="entry name" value="HD/PDEase_dom"/>
</dbReference>
<evidence type="ECO:0000313" key="4">
    <source>
        <dbReference type="Proteomes" id="UP001254848"/>
    </source>
</evidence>
<dbReference type="PROSITE" id="PS51832">
    <property type="entry name" value="HD_GYP"/>
    <property type="match status" value="1"/>
</dbReference>
<gene>
    <name evidence="3" type="ORF">Q4T40_04270</name>
</gene>